<evidence type="ECO:0000313" key="2">
    <source>
        <dbReference type="Proteomes" id="UP001148786"/>
    </source>
</evidence>
<reference evidence="1" key="1">
    <citation type="submission" date="2022-07" db="EMBL/GenBank/DDBJ databases">
        <title>Genome Sequence of Agrocybe chaxingu.</title>
        <authorList>
            <person name="Buettner E."/>
        </authorList>
    </citation>
    <scope>NUCLEOTIDE SEQUENCE</scope>
    <source>
        <strain evidence="1">MP-N11</strain>
    </source>
</reference>
<comment type="caution">
    <text evidence="1">The sequence shown here is derived from an EMBL/GenBank/DDBJ whole genome shotgun (WGS) entry which is preliminary data.</text>
</comment>
<evidence type="ECO:0000313" key="1">
    <source>
        <dbReference type="EMBL" id="KAJ3499704.1"/>
    </source>
</evidence>
<keyword evidence="2" id="KW-1185">Reference proteome</keyword>
<name>A0A9W8JSD3_9AGAR</name>
<proteinExistence type="predicted"/>
<dbReference type="OrthoDB" id="10281102at2759"/>
<protein>
    <submittedName>
        <fullName evidence="1">Uncharacterized protein</fullName>
    </submittedName>
</protein>
<gene>
    <name evidence="1" type="ORF">NLJ89_g10070</name>
</gene>
<sequence>MIFQLSLEVVFFRLEDALPIAPPRAAIVIRDPRTTYNYFYEDTGRTIPGLAERTIPERMRSNIKEENSVVIPITAGTSTEEIRRVLRDLPKVDQGINPGGMFPWTFGNYVKRFLREMEKEGLLKVGPYYSDEFYDTYLKEHLGDGTF</sequence>
<dbReference type="Proteomes" id="UP001148786">
    <property type="component" value="Unassembled WGS sequence"/>
</dbReference>
<dbReference type="EMBL" id="JANKHO010001728">
    <property type="protein sequence ID" value="KAJ3499704.1"/>
    <property type="molecule type" value="Genomic_DNA"/>
</dbReference>
<dbReference type="AlphaFoldDB" id="A0A9W8JSD3"/>
<accession>A0A9W8JSD3</accession>
<organism evidence="1 2">
    <name type="scientific">Agrocybe chaxingu</name>
    <dbReference type="NCBI Taxonomy" id="84603"/>
    <lineage>
        <taxon>Eukaryota</taxon>
        <taxon>Fungi</taxon>
        <taxon>Dikarya</taxon>
        <taxon>Basidiomycota</taxon>
        <taxon>Agaricomycotina</taxon>
        <taxon>Agaricomycetes</taxon>
        <taxon>Agaricomycetidae</taxon>
        <taxon>Agaricales</taxon>
        <taxon>Agaricineae</taxon>
        <taxon>Strophariaceae</taxon>
        <taxon>Agrocybe</taxon>
    </lineage>
</organism>